<dbReference type="OrthoDB" id="408683at2759"/>
<dbReference type="EMBL" id="VTPC01003676">
    <property type="protein sequence ID" value="KAF2898165.1"/>
    <property type="molecule type" value="Genomic_DNA"/>
</dbReference>
<comment type="caution">
    <text evidence="4">The sequence shown here is derived from an EMBL/GenBank/DDBJ whole genome shotgun (WGS) entry which is preliminary data.</text>
</comment>
<dbReference type="InterPro" id="IPR024336">
    <property type="entry name" value="tRNA_splic_suSen54_N"/>
</dbReference>
<sequence length="293" mass="33871">MASEGHKEWAKKLIEYHRNPLTKVELPGNKFFLPSETEAEKKAIKNAIDTLTNIIQSERVERRCTRSVANWLPDQNQAEVVKISGVLSNFGFANKNGKFLYPEETLYLLEMNRLELFWNKLPVSTQQAYEIILNNNSYHLERYIAYRKLLLSGFRLFREIQLQRYETTGEPSSKKIRLEVGDQESGNDHKNVLEKDSQEAIRNVFVKLKRDGPKRFIPTNEISVCNKADYKLFLPKNTNKALPDFNLLIYQDKYLDPKLSFTAGEKTPTVIGYTNSQFVGYYCIGSVTLPDLT</sequence>
<evidence type="ECO:0000256" key="1">
    <source>
        <dbReference type="ARBA" id="ARBA00005736"/>
    </source>
</evidence>
<keyword evidence="2" id="KW-0819">tRNA processing</keyword>
<evidence type="ECO:0000259" key="3">
    <source>
        <dbReference type="Pfam" id="PF12928"/>
    </source>
</evidence>
<keyword evidence="5" id="KW-1185">Reference proteome</keyword>
<dbReference type="GO" id="GO:0000214">
    <property type="term" value="C:tRNA-intron endonuclease complex"/>
    <property type="evidence" value="ECO:0007669"/>
    <property type="project" value="TreeGrafter"/>
</dbReference>
<comment type="similarity">
    <text evidence="1">Belongs to the SEN54 family.</text>
</comment>
<dbReference type="Proteomes" id="UP000801492">
    <property type="component" value="Unassembled WGS sequence"/>
</dbReference>
<accession>A0A8K0DC78</accession>
<evidence type="ECO:0000256" key="2">
    <source>
        <dbReference type="ARBA" id="ARBA00022694"/>
    </source>
</evidence>
<protein>
    <recommendedName>
        <fullName evidence="3">tRNA-splicing endonuclease subunit Sen54 N-terminal domain-containing protein</fullName>
    </recommendedName>
</protein>
<dbReference type="InterPro" id="IPR024337">
    <property type="entry name" value="tRNA_splic_suSen54"/>
</dbReference>
<proteinExistence type="inferred from homology"/>
<organism evidence="4 5">
    <name type="scientific">Ignelater luminosus</name>
    <name type="common">Cucubano</name>
    <name type="synonym">Pyrophorus luminosus</name>
    <dbReference type="NCBI Taxonomy" id="2038154"/>
    <lineage>
        <taxon>Eukaryota</taxon>
        <taxon>Metazoa</taxon>
        <taxon>Ecdysozoa</taxon>
        <taxon>Arthropoda</taxon>
        <taxon>Hexapoda</taxon>
        <taxon>Insecta</taxon>
        <taxon>Pterygota</taxon>
        <taxon>Neoptera</taxon>
        <taxon>Endopterygota</taxon>
        <taxon>Coleoptera</taxon>
        <taxon>Polyphaga</taxon>
        <taxon>Elateriformia</taxon>
        <taxon>Elateroidea</taxon>
        <taxon>Elateridae</taxon>
        <taxon>Agrypninae</taxon>
        <taxon>Pyrophorini</taxon>
        <taxon>Ignelater</taxon>
    </lineage>
</organism>
<name>A0A8K0DC78_IGNLU</name>
<feature type="domain" description="tRNA-splicing endonuclease subunit Sen54 N-terminal" evidence="3">
    <location>
        <begin position="54"/>
        <end position="118"/>
    </location>
</feature>
<gene>
    <name evidence="4" type="ORF">ILUMI_08006</name>
</gene>
<dbReference type="AlphaFoldDB" id="A0A8K0DC78"/>
<dbReference type="PANTHER" id="PTHR21027">
    <property type="entry name" value="TRNA-SPLICING ENDONUCLEASE SUBUNIT SEN54"/>
    <property type="match status" value="1"/>
</dbReference>
<dbReference type="Pfam" id="PF12928">
    <property type="entry name" value="tRNA_int_end_N2"/>
    <property type="match status" value="1"/>
</dbReference>
<dbReference type="GO" id="GO:0000379">
    <property type="term" value="P:tRNA-type intron splice site recognition and cleavage"/>
    <property type="evidence" value="ECO:0007669"/>
    <property type="project" value="TreeGrafter"/>
</dbReference>
<evidence type="ECO:0000313" key="4">
    <source>
        <dbReference type="EMBL" id="KAF2898165.1"/>
    </source>
</evidence>
<evidence type="ECO:0000313" key="5">
    <source>
        <dbReference type="Proteomes" id="UP000801492"/>
    </source>
</evidence>
<reference evidence="4" key="1">
    <citation type="submission" date="2019-08" db="EMBL/GenBank/DDBJ databases">
        <title>The genome of the North American firefly Photinus pyralis.</title>
        <authorList>
            <consortium name="Photinus pyralis genome working group"/>
            <person name="Fallon T.R."/>
            <person name="Sander Lower S.E."/>
            <person name="Weng J.-K."/>
        </authorList>
    </citation>
    <scope>NUCLEOTIDE SEQUENCE</scope>
    <source>
        <strain evidence="4">TRF0915ILg1</strain>
        <tissue evidence="4">Whole body</tissue>
    </source>
</reference>
<dbReference type="PANTHER" id="PTHR21027:SF1">
    <property type="entry name" value="TRNA-SPLICING ENDONUCLEASE SUBUNIT SEN54"/>
    <property type="match status" value="1"/>
</dbReference>